<feature type="transmembrane region" description="Helical" evidence="7">
    <location>
        <begin position="7"/>
        <end position="29"/>
    </location>
</feature>
<dbReference type="InterPro" id="IPR011683">
    <property type="entry name" value="Glyco_hydro_53"/>
</dbReference>
<comment type="similarity">
    <text evidence="2 6">Belongs to the glycosyl hydrolase 53 family.</text>
</comment>
<sequence length="348" mass="39264">MEKRIAGWWSLTALIGLAIVILFVVAIIGNYQSSGAATFAKGADVSWLPQMEAKGYKFYDDRGAQKDCLDILKEHGINSIRLRTWVNPSDDPVNGHCSADETVTMAKRAANKGFRIMIDFHYSDSWADPGKQYKPAAWTNYNFNELMNAVYGYTKWVLEKLKSNGVTPEWVQTGNETNDGMLWEDGRASKNMKNFAWLVNCGYDATKAVFPSTKCIVHLSNGYDNSLYRWLFDGLKNNGGKWDVIGMSLYPSTADWQSKNQQCLNNMNDMVSRYGKEVMICEIGMDYTAESTAYNFIVDIINKTRSVSSGKGLGVFYWEPQCYNWAGYTKGCWRTDGRPSSALDAFLK</sequence>
<keyword evidence="7" id="KW-0812">Transmembrane</keyword>
<evidence type="ECO:0000313" key="8">
    <source>
        <dbReference type="EMBL" id="BCS80557.1"/>
    </source>
</evidence>
<evidence type="ECO:0000256" key="3">
    <source>
        <dbReference type="ARBA" id="ARBA00012556"/>
    </source>
</evidence>
<evidence type="ECO:0000256" key="1">
    <source>
        <dbReference type="ARBA" id="ARBA00001695"/>
    </source>
</evidence>
<evidence type="ECO:0000313" key="9">
    <source>
        <dbReference type="Proteomes" id="UP000663623"/>
    </source>
</evidence>
<evidence type="ECO:0000256" key="4">
    <source>
        <dbReference type="ARBA" id="ARBA00022801"/>
    </source>
</evidence>
<evidence type="ECO:0000256" key="6">
    <source>
        <dbReference type="RuleBase" id="RU361192"/>
    </source>
</evidence>
<protein>
    <recommendedName>
        <fullName evidence="3 6">Arabinogalactan endo-beta-1,4-galactanase</fullName>
        <ecNumber evidence="3 6">3.2.1.89</ecNumber>
    </recommendedName>
</protein>
<dbReference type="SUPFAM" id="SSF51445">
    <property type="entry name" value="(Trans)glycosidases"/>
    <property type="match status" value="1"/>
</dbReference>
<evidence type="ECO:0000256" key="7">
    <source>
        <dbReference type="SAM" id="Phobius"/>
    </source>
</evidence>
<dbReference type="EC" id="3.2.1.89" evidence="3 6"/>
<name>A0ABN6E5P0_9FIRM</name>
<dbReference type="Proteomes" id="UP000663623">
    <property type="component" value="Chromosome"/>
</dbReference>
<comment type="catalytic activity">
    <reaction evidence="1 6">
        <text>The enzyme specifically hydrolyzes (1-&gt;4)-beta-D-galactosidic linkages in type I arabinogalactans.</text>
        <dbReference type="EC" id="3.2.1.89"/>
    </reaction>
</comment>
<keyword evidence="7" id="KW-1133">Transmembrane helix</keyword>
<dbReference type="EMBL" id="AP024480">
    <property type="protein sequence ID" value="BCS80557.1"/>
    <property type="molecule type" value="Genomic_DNA"/>
</dbReference>
<dbReference type="Pfam" id="PF07745">
    <property type="entry name" value="Glyco_hydro_53"/>
    <property type="match status" value="1"/>
</dbReference>
<dbReference type="Gene3D" id="3.20.20.80">
    <property type="entry name" value="Glycosidases"/>
    <property type="match status" value="1"/>
</dbReference>
<dbReference type="RefSeq" id="WP_207181015.1">
    <property type="nucleotide sequence ID" value="NZ_AP024480.1"/>
</dbReference>
<gene>
    <name evidence="8" type="primary">galA</name>
    <name evidence="8" type="ORF">CaldiYA01_05170</name>
</gene>
<keyword evidence="9" id="KW-1185">Reference proteome</keyword>
<dbReference type="InterPro" id="IPR017853">
    <property type="entry name" value="GH"/>
</dbReference>
<dbReference type="PANTHER" id="PTHR34983:SF1">
    <property type="entry name" value="ARABINOGALACTAN ENDO-BETA-1,4-GALACTANASE A"/>
    <property type="match status" value="1"/>
</dbReference>
<evidence type="ECO:0000256" key="2">
    <source>
        <dbReference type="ARBA" id="ARBA00010687"/>
    </source>
</evidence>
<organism evidence="8 9">
    <name type="scientific">Caldicellulosiruptor diazotrophicus</name>
    <dbReference type="NCBI Taxonomy" id="2806205"/>
    <lineage>
        <taxon>Bacteria</taxon>
        <taxon>Bacillati</taxon>
        <taxon>Bacillota</taxon>
        <taxon>Bacillota incertae sedis</taxon>
        <taxon>Caldicellulosiruptorales</taxon>
        <taxon>Caldicellulosiruptoraceae</taxon>
        <taxon>Caldicellulosiruptor</taxon>
    </lineage>
</organism>
<evidence type="ECO:0000256" key="5">
    <source>
        <dbReference type="ARBA" id="ARBA00023295"/>
    </source>
</evidence>
<keyword evidence="5 6" id="KW-0326">Glycosidase</keyword>
<dbReference type="PANTHER" id="PTHR34983">
    <property type="entry name" value="ARABINOGALACTAN ENDO-BETA-1,4-GALACTANASE A"/>
    <property type="match status" value="1"/>
</dbReference>
<keyword evidence="4 6" id="KW-0378">Hydrolase</keyword>
<keyword evidence="7" id="KW-0472">Membrane</keyword>
<proteinExistence type="inferred from homology"/>
<reference evidence="8 9" key="1">
    <citation type="submission" date="2021-02" db="EMBL/GenBank/DDBJ databases">
        <title>Nitrogen-fixing ability and nitrogen fixation related genes of thermophilic fermentative bacteria in the genus Caldicellulosiruptor.</title>
        <authorList>
            <person name="Chen Y."/>
            <person name="Nishihara A."/>
            <person name="Haruta S."/>
        </authorList>
    </citation>
    <scope>NUCLEOTIDE SEQUENCE [LARGE SCALE GENOMIC DNA]</scope>
    <source>
        <strain evidence="8 9">YA01</strain>
    </source>
</reference>
<accession>A0ABN6E5P0</accession>